<organism evidence="2 3">
    <name type="scientific">Nostoc linckia FACHB-391</name>
    <dbReference type="NCBI Taxonomy" id="2692906"/>
    <lineage>
        <taxon>Bacteria</taxon>
        <taxon>Bacillati</taxon>
        <taxon>Cyanobacteriota</taxon>
        <taxon>Cyanophyceae</taxon>
        <taxon>Nostocales</taxon>
        <taxon>Nostocaceae</taxon>
        <taxon>Nostoc</taxon>
    </lineage>
</organism>
<accession>A0ABR8ENW5</accession>
<dbReference type="RefSeq" id="WP_190894375.1">
    <property type="nucleotide sequence ID" value="NZ_JACJTE010000001.1"/>
</dbReference>
<keyword evidence="1" id="KW-0732">Signal</keyword>
<reference evidence="2 3" key="1">
    <citation type="journal article" date="2020" name="ISME J.">
        <title>Comparative genomics reveals insights into cyanobacterial evolution and habitat adaptation.</title>
        <authorList>
            <person name="Chen M.Y."/>
            <person name="Teng W.K."/>
            <person name="Zhao L."/>
            <person name="Hu C.X."/>
            <person name="Zhou Y.K."/>
            <person name="Han B.P."/>
            <person name="Song L.R."/>
            <person name="Shu W.S."/>
        </authorList>
    </citation>
    <scope>NUCLEOTIDE SEQUENCE [LARGE SCALE GENOMIC DNA]</scope>
    <source>
        <strain evidence="2 3">FACHB-391</strain>
    </source>
</reference>
<evidence type="ECO:0000256" key="1">
    <source>
        <dbReference type="SAM" id="SignalP"/>
    </source>
</evidence>
<protein>
    <submittedName>
        <fullName evidence="2">PEP-CTERM sorting domain-containing protein</fullName>
    </submittedName>
</protein>
<feature type="chain" id="PRO_5045046739" evidence="1">
    <location>
        <begin position="28"/>
        <end position="183"/>
    </location>
</feature>
<feature type="signal peptide" evidence="1">
    <location>
        <begin position="1"/>
        <end position="27"/>
    </location>
</feature>
<dbReference type="Proteomes" id="UP000604661">
    <property type="component" value="Unassembled WGS sequence"/>
</dbReference>
<dbReference type="EMBL" id="JACJTE010000001">
    <property type="protein sequence ID" value="MBD2559261.1"/>
    <property type="molecule type" value="Genomic_DNA"/>
</dbReference>
<name>A0ABR8ENW5_NOSLI</name>
<keyword evidence="3" id="KW-1185">Reference proteome</keyword>
<proteinExistence type="predicted"/>
<sequence length="183" mass="20117">MKLVPKLVFAASLTLALTTINAKSASAALVNYAFTVDSPINRGKGFFSFDDSTFSNDSIPEAIVKSLYFQFDGDSTIYTEKDDLNYPDFPIVFSTTFLTEQASSVGLDYAFDQKANPSNSRSYEIIGEDFTIFSRTSPNTEVFSGKVSYRKVPEPTNLGATLFACGLAWILKKNTTSIEKVKS</sequence>
<evidence type="ECO:0000313" key="2">
    <source>
        <dbReference type="EMBL" id="MBD2559261.1"/>
    </source>
</evidence>
<evidence type="ECO:0000313" key="3">
    <source>
        <dbReference type="Proteomes" id="UP000604661"/>
    </source>
</evidence>
<gene>
    <name evidence="2" type="ORF">H6G95_01160</name>
</gene>
<comment type="caution">
    <text evidence="2">The sequence shown here is derived from an EMBL/GenBank/DDBJ whole genome shotgun (WGS) entry which is preliminary data.</text>
</comment>